<dbReference type="SUPFAM" id="SSF48371">
    <property type="entry name" value="ARM repeat"/>
    <property type="match status" value="2"/>
</dbReference>
<reference evidence="1 2" key="1">
    <citation type="submission" date="2019-01" db="EMBL/GenBank/DDBJ databases">
        <title>Insights into ecological role of a new deltaproteobacterial order Candidatus Sinidesulfobacterales (Sva0485) by metagenomics and metatranscriptomics.</title>
        <authorList>
            <person name="Tan S."/>
            <person name="Liu J."/>
            <person name="Fang Y."/>
            <person name="Hedlund B."/>
            <person name="Lian Z.-H."/>
            <person name="Huang L.-Y."/>
            <person name="Li J.-T."/>
            <person name="Huang L.-N."/>
            <person name="Li W.-J."/>
            <person name="Jiang H.-C."/>
            <person name="Dong H.-L."/>
            <person name="Shu W.-S."/>
        </authorList>
    </citation>
    <scope>NUCLEOTIDE SEQUENCE [LARGE SCALE GENOMIC DNA]</scope>
    <source>
        <strain evidence="1">AP4</strain>
    </source>
</reference>
<name>A0A520XA51_9DELT</name>
<dbReference type="EMBL" id="SHMQ01000025">
    <property type="protein sequence ID" value="RZV38031.1"/>
    <property type="molecule type" value="Genomic_DNA"/>
</dbReference>
<comment type="caution">
    <text evidence="1">The sequence shown here is derived from an EMBL/GenBank/DDBJ whole genome shotgun (WGS) entry which is preliminary data.</text>
</comment>
<dbReference type="Pfam" id="PF13646">
    <property type="entry name" value="HEAT_2"/>
    <property type="match status" value="1"/>
</dbReference>
<gene>
    <name evidence="1" type="ORF">EVJ48_07885</name>
</gene>
<sequence>MNKKEIEKIIKFGSIDEKKKLVELLDSDNPETAEYAQDAIINEIEGRDKKELVKKLMDTAVSSDIGIRLRSNAFDVLKRLAMHDGNFLIYFAGKNKGKYDRITAELIRYGKFNPADLPKEVLKILASSSDEITKANALESIGILKIDLGGILIKSVKEAKSNFFVLSAAVFAVGELKLKKAFPALKELFLKADDRVVKNVIIESLSKIGGDEIIVFLLDVLKNNVKYKLDKVYILKGLYKLCITDECGADESADVKTKMYIRLSKMNLKMSLYLLSDYEEKDAIDAILCYFSIMNHKKSQKLFQFIFEYYKKNENLDENEYKYIKEIIKKLARPKFITEFLMKLSPSSEYNDKTDILIDVLSESAYKDIIDLLVFYGDKKLFVEVKILLLKYSAKLSGALYERRLIEEVAKSYIGDANGDVRKYAVKLAGNFQYASKYIEKFFENLLKEKYADVIDAYVETLSNFAAQDKNGEYIKFFIKNISSKNDKAAEYSLRILSSDKISLNAGQTADFYSTIALFKNKPLNLKRLLAKSLAKFDLINHKDETTFLFEENDEETRFNYLESLLSAGEKKSPVYLEALKSGGFSEIFRYKVVELIQKTGAKDIFDKLASMLPAEKSKMVKIALLKTLHVLNKEKSNSIIKKYNSSKDEDIKNFSIELING</sequence>
<dbReference type="AlphaFoldDB" id="A0A520XA51"/>
<evidence type="ECO:0000313" key="1">
    <source>
        <dbReference type="EMBL" id="RZV38031.1"/>
    </source>
</evidence>
<dbReference type="InterPro" id="IPR011989">
    <property type="entry name" value="ARM-like"/>
</dbReference>
<protein>
    <submittedName>
        <fullName evidence="1">HEAT repeat domain-containing protein</fullName>
    </submittedName>
</protein>
<dbReference type="Gene3D" id="1.25.10.10">
    <property type="entry name" value="Leucine-rich Repeat Variant"/>
    <property type="match status" value="1"/>
</dbReference>
<organism evidence="1 2">
    <name type="scientific">Candidatus Acidulodesulfobacterium acidiphilum</name>
    <dbReference type="NCBI Taxonomy" id="2597224"/>
    <lineage>
        <taxon>Bacteria</taxon>
        <taxon>Deltaproteobacteria</taxon>
        <taxon>Candidatus Acidulodesulfobacterales</taxon>
        <taxon>Candidatus Acidulodesulfobacterium</taxon>
    </lineage>
</organism>
<dbReference type="InterPro" id="IPR016024">
    <property type="entry name" value="ARM-type_fold"/>
</dbReference>
<proteinExistence type="predicted"/>
<accession>A0A520XA51</accession>
<evidence type="ECO:0000313" key="2">
    <source>
        <dbReference type="Proteomes" id="UP000322454"/>
    </source>
</evidence>
<dbReference type="Proteomes" id="UP000322454">
    <property type="component" value="Unassembled WGS sequence"/>
</dbReference>